<accession>A0A6J4JI35</accession>
<name>A0A6J4JI35_9ACTN</name>
<feature type="compositionally biased region" description="Basic and acidic residues" evidence="1">
    <location>
        <begin position="45"/>
        <end position="58"/>
    </location>
</feature>
<protein>
    <submittedName>
        <fullName evidence="2">Uncharacterized protein</fullName>
    </submittedName>
</protein>
<dbReference type="EMBL" id="CADCTI010000287">
    <property type="protein sequence ID" value="CAA9277349.1"/>
    <property type="molecule type" value="Genomic_DNA"/>
</dbReference>
<reference evidence="2" key="1">
    <citation type="submission" date="2020-02" db="EMBL/GenBank/DDBJ databases">
        <authorList>
            <person name="Meier V. D."/>
        </authorList>
    </citation>
    <scope>NUCLEOTIDE SEQUENCE</scope>
    <source>
        <strain evidence="2">AVDCRST_MAG57</strain>
    </source>
</reference>
<dbReference type="AlphaFoldDB" id="A0A6J4JI35"/>
<feature type="compositionally biased region" description="Polar residues" evidence="1">
    <location>
        <begin position="1"/>
        <end position="11"/>
    </location>
</feature>
<feature type="region of interest" description="Disordered" evidence="1">
    <location>
        <begin position="1"/>
        <end position="76"/>
    </location>
</feature>
<evidence type="ECO:0000256" key="1">
    <source>
        <dbReference type="SAM" id="MobiDB-lite"/>
    </source>
</evidence>
<evidence type="ECO:0000313" key="2">
    <source>
        <dbReference type="EMBL" id="CAA9277349.1"/>
    </source>
</evidence>
<gene>
    <name evidence="2" type="ORF">AVDCRST_MAG57-3531</name>
</gene>
<sequence length="76" mass="7782">MTAPSTSMSGQPTGGGHPAAMSESPYAIPVEELVGRAQVSPEEQIEVHAEPRQPRSDGRPGPALYGDAVGPDADGE</sequence>
<organism evidence="2">
    <name type="scientific">uncultured Blastococcus sp</name>
    <dbReference type="NCBI Taxonomy" id="217144"/>
    <lineage>
        <taxon>Bacteria</taxon>
        <taxon>Bacillati</taxon>
        <taxon>Actinomycetota</taxon>
        <taxon>Actinomycetes</taxon>
        <taxon>Geodermatophilales</taxon>
        <taxon>Geodermatophilaceae</taxon>
        <taxon>Blastococcus</taxon>
        <taxon>environmental samples</taxon>
    </lineage>
</organism>
<proteinExistence type="predicted"/>